<evidence type="ECO:0000256" key="1">
    <source>
        <dbReference type="SAM" id="MobiDB-lite"/>
    </source>
</evidence>
<dbReference type="GeneID" id="62611823"/>
<dbReference type="SUPFAM" id="SSF51294">
    <property type="entry name" value="Hedgehog/intein (Hint) domain"/>
    <property type="match status" value="1"/>
</dbReference>
<dbReference type="KEGG" id="vg:62611823"/>
<dbReference type="InterPro" id="IPR036844">
    <property type="entry name" value="Hint_dom_sf"/>
</dbReference>
<dbReference type="RefSeq" id="YP_009984479.1">
    <property type="nucleotide sequence ID" value="NC_052652.1"/>
</dbReference>
<protein>
    <submittedName>
        <fullName evidence="2">Terminase large subunit</fullName>
    </submittedName>
</protein>
<dbReference type="InterPro" id="IPR027417">
    <property type="entry name" value="P-loop_NTPase"/>
</dbReference>
<dbReference type="Pfam" id="PF03237">
    <property type="entry name" value="Terminase_6N"/>
    <property type="match status" value="1"/>
</dbReference>
<name>A0A291LAG9_9CAUD</name>
<dbReference type="Gene3D" id="3.40.50.300">
    <property type="entry name" value="P-loop containing nucleotide triphosphate hydrolases"/>
    <property type="match status" value="1"/>
</dbReference>
<evidence type="ECO:0000313" key="2">
    <source>
        <dbReference type="EMBL" id="ATI15853.1"/>
    </source>
</evidence>
<dbReference type="Proteomes" id="UP000230824">
    <property type="component" value="Segment"/>
</dbReference>
<organism evidence="2 3">
    <name type="scientific">Escherichia phage vB_EcoM_PHB05</name>
    <dbReference type="NCBI Taxonomy" id="2041347"/>
    <lineage>
        <taxon>Viruses</taxon>
        <taxon>Duplodnaviria</taxon>
        <taxon>Heunggongvirae</taxon>
        <taxon>Uroviricota</taxon>
        <taxon>Caudoviricetes</taxon>
        <taxon>Stephanstirmvirinae</taxon>
        <taxon>Justusliebigvirus</taxon>
        <taxon>Justusliebigvirus PHB05</taxon>
    </lineage>
</organism>
<feature type="compositionally biased region" description="Polar residues" evidence="1">
    <location>
        <begin position="681"/>
        <end position="694"/>
    </location>
</feature>
<feature type="region of interest" description="Disordered" evidence="1">
    <location>
        <begin position="675"/>
        <end position="694"/>
    </location>
</feature>
<proteinExistence type="predicted"/>
<keyword evidence="3" id="KW-1185">Reference proteome</keyword>
<dbReference type="EMBL" id="MF805809">
    <property type="protein sequence ID" value="ATI15853.1"/>
    <property type="molecule type" value="Genomic_DNA"/>
</dbReference>
<reference evidence="2 3" key="1">
    <citation type="submission" date="2017-09" db="EMBL/GenBank/DDBJ databases">
        <title>Phage vB_EcoM_PHB05 against multidrug-resistant shiga toxin-producing Escherichia.</title>
        <authorList>
            <person name="Chen Y."/>
            <person name="Song J."/>
            <person name="Wu B."/>
        </authorList>
    </citation>
    <scope>NUCLEOTIDE SEQUENCE [LARGE SCALE GENOMIC DNA]</scope>
    <source>
        <strain evidence="2">Wastewater</strain>
    </source>
</reference>
<sequence length="694" mass="79201">MARKPVKQSFENVDIEVKAQPGKQTLAMDLMPEVMIYGGAAGCVSAETEYLTRDGWKQISEYDGEDIYQYNPRNKRLELVTPSFVEYDAKDNLYCITNGVGVFQELSMEHRFVFYKKKKSKKHFEILVGDLIALQQAGHPLRGYIENPFGKRVPFNIQGKPSTYLKIHEVMTSDDKKYCFETPSSYVVFRRGDHIFVTGNSGKSRLLLLKALKYAYKDPLFGGILFRKNTTALRKSGGLFTEAKKLYLPLKPHVREQAMEMEFRATKGGTLKFDHLENDNVTAETNHQGTQYSMVGFDELTHFTQYEMLYLLGRMRSESETSFMLCTCNPDADSWVLKWVLPYLDEAGYPREDMCGKQLYFLIVQDEPVFAETAEELKEKYPENCFMQNPNTGETVVIEPQTFVFIGGTIFDNPELIRLNPKYLASLKAQTAVKRAQLLDGCWFARAQEESFFNREWLHVIKFKDLPNNLKYMRAWDKAVSVPTESYRYPDYTTSVKMAKDSDGNYYIFGDYDYDAHDEGSKIFGRFRRLPGDRDNLILNQCKIDGDEVTVVLPKDPSGAGLIEYTESAKKLIAEGFVVKPDAMPGNKKKLQRFMPFSSACQNGFVYIVEESFPNKETLDHFYKEMESFNGERSTATLKDDIPDAAASCFNTLSKEQMFKAVAIPSATNALTGYGKMGGRSRNSLSSPYSIRGR</sequence>
<accession>A0A291LAG9</accession>
<evidence type="ECO:0000313" key="3">
    <source>
        <dbReference type="Proteomes" id="UP000230824"/>
    </source>
</evidence>